<dbReference type="AlphaFoldDB" id="A0A699IYY6"/>
<protein>
    <submittedName>
        <fullName evidence="5">Retrovirus-related Pol polyprotein from transposon TNT 1-94</fullName>
    </submittedName>
</protein>
<dbReference type="GO" id="GO:0016787">
    <property type="term" value="F:hydrolase activity"/>
    <property type="evidence" value="ECO:0007669"/>
    <property type="project" value="UniProtKB-KW"/>
</dbReference>
<evidence type="ECO:0000313" key="5">
    <source>
        <dbReference type="EMBL" id="GEZ97562.1"/>
    </source>
</evidence>
<organism evidence="5">
    <name type="scientific">Tanacetum cinerariifolium</name>
    <name type="common">Dalmatian daisy</name>
    <name type="synonym">Chrysanthemum cinerariifolium</name>
    <dbReference type="NCBI Taxonomy" id="118510"/>
    <lineage>
        <taxon>Eukaryota</taxon>
        <taxon>Viridiplantae</taxon>
        <taxon>Streptophyta</taxon>
        <taxon>Embryophyta</taxon>
        <taxon>Tracheophyta</taxon>
        <taxon>Spermatophyta</taxon>
        <taxon>Magnoliopsida</taxon>
        <taxon>eudicotyledons</taxon>
        <taxon>Gunneridae</taxon>
        <taxon>Pentapetalae</taxon>
        <taxon>asterids</taxon>
        <taxon>campanulids</taxon>
        <taxon>Asterales</taxon>
        <taxon>Asteraceae</taxon>
        <taxon>Asteroideae</taxon>
        <taxon>Anthemideae</taxon>
        <taxon>Anthemidinae</taxon>
        <taxon>Tanacetum</taxon>
    </lineage>
</organism>
<dbReference type="PROSITE" id="PS50994">
    <property type="entry name" value="INTEGRASE"/>
    <property type="match status" value="1"/>
</dbReference>
<sequence>MKGIKREFIVARTPQQNCVAEKKNKTSIEAARNMLVDSKLPTTFWVEVVNTACYVLNRALVIKSHNKTPYELIRRRTPLIDFMKPFGCLVTILNTRDYLGKFDGKANEGFFSWALCGEAKKKKEPEQEYILIPFCTTDPLISQGPKDNEIDAGKKDTEERQTKHLNNTNSFNTISTPVSAAGPSFADAAPSSPVNAARTPISTTNAFEEHIFKQFSPFKNAFIFHMFQMCLQCMILEFLVMLMMMKMWNKRDKWVIGTKWVFQNKKDERGIVVNNKSRLVAQGHTQEEGIDYDKFFAPVARIEAIRLFLAYASFKDFVVYQMDVKSDFIYGKIEKKVYVYQPFGFEDPDFPDKVYKVENALYRLHHAPRACQDKHVADILKKFDFSTVKTVSTRIEPNKSLIKDEDSKDVDVHLYRSMIGSLIQKVPSVTKDFTSSCCE</sequence>
<dbReference type="InterPro" id="IPR036397">
    <property type="entry name" value="RNaseH_sf"/>
</dbReference>
<dbReference type="Pfam" id="PF07727">
    <property type="entry name" value="RVT_2"/>
    <property type="match status" value="1"/>
</dbReference>
<reference evidence="5" key="1">
    <citation type="journal article" date="2019" name="Sci. Rep.">
        <title>Draft genome of Tanacetum cinerariifolium, the natural source of mosquito coil.</title>
        <authorList>
            <person name="Yamashiro T."/>
            <person name="Shiraishi A."/>
            <person name="Satake H."/>
            <person name="Nakayama K."/>
        </authorList>
    </citation>
    <scope>NUCLEOTIDE SEQUENCE</scope>
</reference>
<feature type="transmembrane region" description="Helical" evidence="3">
    <location>
        <begin position="222"/>
        <end position="244"/>
    </location>
</feature>
<dbReference type="InterPro" id="IPR001584">
    <property type="entry name" value="Integrase_cat-core"/>
</dbReference>
<gene>
    <name evidence="5" type="ORF">Tci_569535</name>
</gene>
<dbReference type="SUPFAM" id="SSF53098">
    <property type="entry name" value="Ribonuclease H-like"/>
    <property type="match status" value="1"/>
</dbReference>
<name>A0A699IYY6_TANCI</name>
<dbReference type="GO" id="GO:0003676">
    <property type="term" value="F:nucleic acid binding"/>
    <property type="evidence" value="ECO:0007669"/>
    <property type="project" value="InterPro"/>
</dbReference>
<dbReference type="InterPro" id="IPR012337">
    <property type="entry name" value="RNaseH-like_sf"/>
</dbReference>
<evidence type="ECO:0000256" key="2">
    <source>
        <dbReference type="ARBA" id="ARBA00022801"/>
    </source>
</evidence>
<keyword evidence="3" id="KW-1133">Transmembrane helix</keyword>
<dbReference type="InterPro" id="IPR013103">
    <property type="entry name" value="RVT_2"/>
</dbReference>
<dbReference type="EMBL" id="BKCJ010350106">
    <property type="protein sequence ID" value="GEZ97562.1"/>
    <property type="molecule type" value="Genomic_DNA"/>
</dbReference>
<keyword evidence="1" id="KW-0479">Metal-binding</keyword>
<keyword evidence="3" id="KW-0472">Membrane</keyword>
<dbReference type="PANTHER" id="PTHR42648:SF32">
    <property type="entry name" value="RIBONUCLEASE H-LIKE DOMAIN, GAG-PRE-INTEGRASE DOMAIN PROTEIN-RELATED"/>
    <property type="match status" value="1"/>
</dbReference>
<evidence type="ECO:0000256" key="3">
    <source>
        <dbReference type="SAM" id="Phobius"/>
    </source>
</evidence>
<accession>A0A699IYY6</accession>
<dbReference type="InterPro" id="IPR039537">
    <property type="entry name" value="Retrotran_Ty1/copia-like"/>
</dbReference>
<keyword evidence="2" id="KW-0378">Hydrolase</keyword>
<evidence type="ECO:0000259" key="4">
    <source>
        <dbReference type="PROSITE" id="PS50994"/>
    </source>
</evidence>
<dbReference type="Gene3D" id="3.30.420.10">
    <property type="entry name" value="Ribonuclease H-like superfamily/Ribonuclease H"/>
    <property type="match status" value="1"/>
</dbReference>
<comment type="caution">
    <text evidence="5">The sequence shown here is derived from an EMBL/GenBank/DDBJ whole genome shotgun (WGS) entry which is preliminary data.</text>
</comment>
<dbReference type="GO" id="GO:0046872">
    <property type="term" value="F:metal ion binding"/>
    <property type="evidence" value="ECO:0007669"/>
    <property type="project" value="UniProtKB-KW"/>
</dbReference>
<evidence type="ECO:0000256" key="1">
    <source>
        <dbReference type="ARBA" id="ARBA00022723"/>
    </source>
</evidence>
<feature type="domain" description="Integrase catalytic" evidence="4">
    <location>
        <begin position="1"/>
        <end position="77"/>
    </location>
</feature>
<keyword evidence="3" id="KW-0812">Transmembrane</keyword>
<proteinExistence type="predicted"/>
<dbReference type="PANTHER" id="PTHR42648">
    <property type="entry name" value="TRANSPOSASE, PUTATIVE-RELATED"/>
    <property type="match status" value="1"/>
</dbReference>
<dbReference type="GO" id="GO:0015074">
    <property type="term" value="P:DNA integration"/>
    <property type="evidence" value="ECO:0007669"/>
    <property type="project" value="InterPro"/>
</dbReference>